<keyword evidence="2" id="KW-1185">Reference proteome</keyword>
<dbReference type="EMBL" id="CP027169">
    <property type="protein sequence ID" value="AVK02796.1"/>
    <property type="molecule type" value="Genomic_DNA"/>
</dbReference>
<accession>A0A2R3ILI5</accession>
<dbReference type="Proteomes" id="UP000238390">
    <property type="component" value="Chromosome"/>
</dbReference>
<name>A0A2R3ILI5_9PSED</name>
<proteinExistence type="predicted"/>
<protein>
    <submittedName>
        <fullName evidence="1">Uncharacterized protein</fullName>
    </submittedName>
</protein>
<gene>
    <name evidence="1" type="ORF">CSB93_1045</name>
</gene>
<organism evidence="1 2">
    <name type="scientific">Pseudomonas paraeruginosa</name>
    <dbReference type="NCBI Taxonomy" id="2994495"/>
    <lineage>
        <taxon>Bacteria</taxon>
        <taxon>Pseudomonadati</taxon>
        <taxon>Pseudomonadota</taxon>
        <taxon>Gammaproteobacteria</taxon>
        <taxon>Pseudomonadales</taxon>
        <taxon>Pseudomonadaceae</taxon>
        <taxon>Pseudomonas</taxon>
    </lineage>
</organism>
<dbReference type="AlphaFoldDB" id="A0A2R3ILI5"/>
<reference evidence="1 2" key="1">
    <citation type="submission" date="2018-02" db="EMBL/GenBank/DDBJ databases">
        <title>FDA/CDC Antimicrobial Resistant Isolate Bank Genome Sequencing.</title>
        <authorList>
            <person name="Benahmed F.H."/>
            <person name="Lutgring J.D."/>
            <person name="Yoo B."/>
            <person name="Machado M."/>
            <person name="Brown A."/>
            <person name="McAllister G."/>
            <person name="Perry A."/>
            <person name="Halpin A.L."/>
            <person name="Vavikolanu K."/>
            <person name="Ott S."/>
            <person name="Zhao X."/>
            <person name="Tallon L.J."/>
            <person name="Sadzewicz L."/>
            <person name="Aluvathingal J."/>
            <person name="Nadendla S."/>
            <person name="Voskania-kordi A."/>
            <person name="Simonyan V."/>
            <person name="Patel J."/>
            <person name="Shawar R.M."/>
        </authorList>
    </citation>
    <scope>NUCLEOTIDE SEQUENCE [LARGE SCALE GENOMIC DNA]</scope>
    <source>
        <strain evidence="1 2">AR_0356</strain>
    </source>
</reference>
<sequence>MKTPGCEGCPHSAWNSIQVFLRRLEVREIFIQVFEVKGKL</sequence>
<evidence type="ECO:0000313" key="1">
    <source>
        <dbReference type="EMBL" id="AVK02796.1"/>
    </source>
</evidence>
<evidence type="ECO:0000313" key="2">
    <source>
        <dbReference type="Proteomes" id="UP000238390"/>
    </source>
</evidence>